<gene>
    <name evidence="2" type="ORF">LVIROSA_LOCUS26037</name>
</gene>
<evidence type="ECO:0008006" key="4">
    <source>
        <dbReference type="Google" id="ProtNLM"/>
    </source>
</evidence>
<dbReference type="InterPro" id="IPR050929">
    <property type="entry name" value="PFKA"/>
</dbReference>
<evidence type="ECO:0000313" key="3">
    <source>
        <dbReference type="Proteomes" id="UP001157418"/>
    </source>
</evidence>
<name>A0AAU9NQB1_9ASTR</name>
<keyword evidence="3" id="KW-1185">Reference proteome</keyword>
<comment type="caution">
    <text evidence="2">The sequence shown here is derived from an EMBL/GenBank/DDBJ whole genome shotgun (WGS) entry which is preliminary data.</text>
</comment>
<evidence type="ECO:0000313" key="2">
    <source>
        <dbReference type="EMBL" id="CAH1439869.1"/>
    </source>
</evidence>
<accession>A0AAU9NQB1</accession>
<dbReference type="InterPro" id="IPR035966">
    <property type="entry name" value="PKF_sf"/>
</dbReference>
<dbReference type="GO" id="GO:0003872">
    <property type="term" value="F:6-phosphofructokinase activity"/>
    <property type="evidence" value="ECO:0007669"/>
    <property type="project" value="InterPro"/>
</dbReference>
<dbReference type="PANTHER" id="PTHR45770">
    <property type="entry name" value="ATP-DEPENDENT 6-PHOSPHOFRUCTOKINASE 1"/>
    <property type="match status" value="1"/>
</dbReference>
<dbReference type="SUPFAM" id="SSF53784">
    <property type="entry name" value="Phosphofructokinase"/>
    <property type="match status" value="1"/>
</dbReference>
<evidence type="ECO:0000256" key="1">
    <source>
        <dbReference type="ARBA" id="ARBA00022533"/>
    </source>
</evidence>
<organism evidence="2 3">
    <name type="scientific">Lactuca virosa</name>
    <dbReference type="NCBI Taxonomy" id="75947"/>
    <lineage>
        <taxon>Eukaryota</taxon>
        <taxon>Viridiplantae</taxon>
        <taxon>Streptophyta</taxon>
        <taxon>Embryophyta</taxon>
        <taxon>Tracheophyta</taxon>
        <taxon>Spermatophyta</taxon>
        <taxon>Magnoliopsida</taxon>
        <taxon>eudicotyledons</taxon>
        <taxon>Gunneridae</taxon>
        <taxon>Pentapetalae</taxon>
        <taxon>asterids</taxon>
        <taxon>campanulids</taxon>
        <taxon>Asterales</taxon>
        <taxon>Asteraceae</taxon>
        <taxon>Cichorioideae</taxon>
        <taxon>Cichorieae</taxon>
        <taxon>Lactucinae</taxon>
        <taxon>Lactuca</taxon>
    </lineage>
</organism>
<dbReference type="EMBL" id="CAKMRJ010005412">
    <property type="protein sequence ID" value="CAH1439869.1"/>
    <property type="molecule type" value="Genomic_DNA"/>
</dbReference>
<sequence length="160" mass="17963">MGRHSGHIVMDATLRSCDVDCYLILKNKLYLEGKGGLFEFLVIRLKEHGHVVVVLAEGARWWERDHKGELFTVKYIDPTYMIRALTVNATDNLHCTLLAHSTINGIMVGYTGFVIGPINGNYAYIPMEDVAQAKSPVGTKDHKWACVRSITAHPNFQFTT</sequence>
<reference evidence="2 3" key="1">
    <citation type="submission" date="2022-01" db="EMBL/GenBank/DDBJ databases">
        <authorList>
            <person name="Xiong W."/>
            <person name="Schranz E."/>
        </authorList>
    </citation>
    <scope>NUCLEOTIDE SEQUENCE [LARGE SCALE GENOMIC DNA]</scope>
</reference>
<dbReference type="Proteomes" id="UP001157418">
    <property type="component" value="Unassembled WGS sequence"/>
</dbReference>
<dbReference type="Gene3D" id="3.40.50.460">
    <property type="entry name" value="Phosphofructokinase domain"/>
    <property type="match status" value="1"/>
</dbReference>
<protein>
    <recommendedName>
        <fullName evidence="4">Phosphofructokinase domain-containing protein</fullName>
    </recommendedName>
</protein>
<keyword evidence="1" id="KW-0021">Allosteric enzyme</keyword>
<proteinExistence type="predicted"/>
<dbReference type="AlphaFoldDB" id="A0AAU9NQB1"/>